<comment type="function">
    <text evidence="5 6">Catalyzes the reduction of 1-pyrroline-5-carboxylate (PCA) to L-proline.</text>
</comment>
<evidence type="ECO:0000256" key="6">
    <source>
        <dbReference type="HAMAP-Rule" id="MF_01925"/>
    </source>
</evidence>
<dbReference type="InterPro" id="IPR036291">
    <property type="entry name" value="NAD(P)-bd_dom_sf"/>
</dbReference>
<keyword evidence="3 6" id="KW-0521">NADP</keyword>
<gene>
    <name evidence="6 11" type="primary">proC</name>
    <name evidence="11" type="ORF">IAC73_01695</name>
</gene>
<dbReference type="PANTHER" id="PTHR11645">
    <property type="entry name" value="PYRROLINE-5-CARBOXYLATE REDUCTASE"/>
    <property type="match status" value="1"/>
</dbReference>
<protein>
    <recommendedName>
        <fullName evidence="6 7">Pyrroline-5-carboxylate reductase</fullName>
        <shortName evidence="6">P5C reductase</shortName>
        <shortName evidence="6">P5CR</shortName>
        <ecNumber evidence="6 7">1.5.1.2</ecNumber>
    </recommendedName>
    <alternativeName>
        <fullName evidence="6">PCA reductase</fullName>
    </alternativeName>
</protein>
<evidence type="ECO:0000313" key="12">
    <source>
        <dbReference type="Proteomes" id="UP000886857"/>
    </source>
</evidence>
<comment type="similarity">
    <text evidence="1 6">Belongs to the pyrroline-5-carboxylate reductase family.</text>
</comment>
<proteinExistence type="inferred from homology"/>
<evidence type="ECO:0000256" key="1">
    <source>
        <dbReference type="ARBA" id="ARBA00005525"/>
    </source>
</evidence>
<dbReference type="GO" id="GO:0005737">
    <property type="term" value="C:cytoplasm"/>
    <property type="evidence" value="ECO:0007669"/>
    <property type="project" value="UniProtKB-SubCell"/>
</dbReference>
<dbReference type="HAMAP" id="MF_01925">
    <property type="entry name" value="P5C_reductase"/>
    <property type="match status" value="1"/>
</dbReference>
<evidence type="ECO:0000256" key="7">
    <source>
        <dbReference type="NCBIfam" id="TIGR00112"/>
    </source>
</evidence>
<feature type="binding site" evidence="8">
    <location>
        <position position="58"/>
    </location>
    <ligand>
        <name>NADPH</name>
        <dbReference type="ChEBI" id="CHEBI:57783"/>
    </ligand>
</feature>
<feature type="domain" description="Pyrroline-5-carboxylate reductase dimerisation" evidence="10">
    <location>
        <begin position="158"/>
        <end position="262"/>
    </location>
</feature>
<feature type="domain" description="Pyrroline-5-carboxylate reductase catalytic N-terminal" evidence="9">
    <location>
        <begin position="7"/>
        <end position="99"/>
    </location>
</feature>
<dbReference type="PANTHER" id="PTHR11645:SF0">
    <property type="entry name" value="PYRROLINE-5-CARBOXYLATE REDUCTASE 3"/>
    <property type="match status" value="1"/>
</dbReference>
<evidence type="ECO:0000256" key="2">
    <source>
        <dbReference type="ARBA" id="ARBA00022650"/>
    </source>
</evidence>
<dbReference type="Proteomes" id="UP000886857">
    <property type="component" value="Unassembled WGS sequence"/>
</dbReference>
<comment type="subcellular location">
    <subcellularLocation>
        <location evidence="6">Cytoplasm</location>
    </subcellularLocation>
</comment>
<dbReference type="GO" id="GO:0055129">
    <property type="term" value="P:L-proline biosynthetic process"/>
    <property type="evidence" value="ECO:0007669"/>
    <property type="project" value="UniProtKB-UniRule"/>
</dbReference>
<dbReference type="Gene3D" id="3.40.50.720">
    <property type="entry name" value="NAD(P)-binding Rossmann-like Domain"/>
    <property type="match status" value="1"/>
</dbReference>
<dbReference type="PIRSF" id="PIRSF000193">
    <property type="entry name" value="Pyrrol-5-carb_rd"/>
    <property type="match status" value="1"/>
</dbReference>
<dbReference type="FunFam" id="1.10.3730.10:FF:000001">
    <property type="entry name" value="Pyrroline-5-carboxylate reductase"/>
    <property type="match status" value="1"/>
</dbReference>
<name>A0A9D1SWE2_9FIRM</name>
<dbReference type="Pfam" id="PF03807">
    <property type="entry name" value="F420_oxidored"/>
    <property type="match status" value="1"/>
</dbReference>
<dbReference type="InterPro" id="IPR008927">
    <property type="entry name" value="6-PGluconate_DH-like_C_sf"/>
</dbReference>
<organism evidence="11 12">
    <name type="scientific">Candidatus Limadaptatus stercoripullorum</name>
    <dbReference type="NCBI Taxonomy" id="2840846"/>
    <lineage>
        <taxon>Bacteria</taxon>
        <taxon>Bacillati</taxon>
        <taxon>Bacillota</taxon>
        <taxon>Clostridia</taxon>
        <taxon>Eubacteriales</taxon>
        <taxon>Candidatus Limadaptatus</taxon>
    </lineage>
</organism>
<evidence type="ECO:0000256" key="5">
    <source>
        <dbReference type="ARBA" id="ARBA00058118"/>
    </source>
</evidence>
<evidence type="ECO:0000256" key="4">
    <source>
        <dbReference type="ARBA" id="ARBA00023002"/>
    </source>
</evidence>
<dbReference type="InterPro" id="IPR000304">
    <property type="entry name" value="Pyrroline-COOH_reductase"/>
</dbReference>
<reference evidence="11" key="2">
    <citation type="journal article" date="2021" name="PeerJ">
        <title>Extensive microbial diversity within the chicken gut microbiome revealed by metagenomics and culture.</title>
        <authorList>
            <person name="Gilroy R."/>
            <person name="Ravi A."/>
            <person name="Getino M."/>
            <person name="Pursley I."/>
            <person name="Horton D.L."/>
            <person name="Alikhan N.F."/>
            <person name="Baker D."/>
            <person name="Gharbi K."/>
            <person name="Hall N."/>
            <person name="Watson M."/>
            <person name="Adriaenssens E.M."/>
            <person name="Foster-Nyarko E."/>
            <person name="Jarju S."/>
            <person name="Secka A."/>
            <person name="Antonio M."/>
            <person name="Oren A."/>
            <person name="Chaudhuri R.R."/>
            <person name="La Ragione R."/>
            <person name="Hildebrand F."/>
            <person name="Pallen M.J."/>
        </authorList>
    </citation>
    <scope>NUCLEOTIDE SEQUENCE</scope>
    <source>
        <strain evidence="11">10406</strain>
    </source>
</reference>
<dbReference type="SUPFAM" id="SSF48179">
    <property type="entry name" value="6-phosphogluconate dehydrogenase C-terminal domain-like"/>
    <property type="match status" value="1"/>
</dbReference>
<accession>A0A9D1SWE2</accession>
<dbReference type="InterPro" id="IPR029036">
    <property type="entry name" value="P5CR_dimer"/>
</dbReference>
<sequence>MDKKFTLGIIGAGNMASAVLGGILKAGMVSPGRIAVSDPDPEKLAIMRQNKVTAVNDNRLLAAESEYLMFAVKPQVAPAVFEEIKDCIDAGTVISIMAGVRIETLAAALGSRNYARIMPNTPALVGEGVSAVAFSEGYSSRFVLDIFKSIGDVIEIDEKHFAAVTSLSGSGPAYVYMFIDALIKGGVKGGLPEDVAKRLAVGTVRGSAKMVGVDPRKTCELVDAVCSKGGTTIRAVESFREDGLEDTVIRGMDKCRARAKELGDA</sequence>
<evidence type="ECO:0000313" key="11">
    <source>
        <dbReference type="EMBL" id="HIU98540.1"/>
    </source>
</evidence>
<dbReference type="NCBIfam" id="TIGR00112">
    <property type="entry name" value="proC"/>
    <property type="match status" value="1"/>
</dbReference>
<comment type="pathway">
    <text evidence="6">Amino-acid biosynthesis; L-proline biosynthesis; L-proline from L-glutamate 5-semialdehyde: step 1/1.</text>
</comment>
<dbReference type="Gene3D" id="1.10.3730.10">
    <property type="entry name" value="ProC C-terminal domain-like"/>
    <property type="match status" value="1"/>
</dbReference>
<keyword evidence="6" id="KW-0028">Amino-acid biosynthesis</keyword>
<dbReference type="SUPFAM" id="SSF51735">
    <property type="entry name" value="NAD(P)-binding Rossmann-fold domains"/>
    <property type="match status" value="1"/>
</dbReference>
<dbReference type="AlphaFoldDB" id="A0A9D1SWE2"/>
<feature type="binding site" evidence="8">
    <location>
        <begin position="10"/>
        <end position="15"/>
    </location>
    <ligand>
        <name>NADP(+)</name>
        <dbReference type="ChEBI" id="CHEBI:58349"/>
    </ligand>
</feature>
<evidence type="ECO:0000259" key="9">
    <source>
        <dbReference type="Pfam" id="PF03807"/>
    </source>
</evidence>
<comment type="catalytic activity">
    <reaction evidence="6">
        <text>L-proline + NADP(+) = (S)-1-pyrroline-5-carboxylate + NADPH + 2 H(+)</text>
        <dbReference type="Rhea" id="RHEA:14109"/>
        <dbReference type="ChEBI" id="CHEBI:15378"/>
        <dbReference type="ChEBI" id="CHEBI:17388"/>
        <dbReference type="ChEBI" id="CHEBI:57783"/>
        <dbReference type="ChEBI" id="CHEBI:58349"/>
        <dbReference type="ChEBI" id="CHEBI:60039"/>
        <dbReference type="EC" id="1.5.1.2"/>
    </reaction>
</comment>
<reference evidence="11" key="1">
    <citation type="submission" date="2020-10" db="EMBL/GenBank/DDBJ databases">
        <authorList>
            <person name="Gilroy R."/>
        </authorList>
    </citation>
    <scope>NUCLEOTIDE SEQUENCE</scope>
    <source>
        <strain evidence="11">10406</strain>
    </source>
</reference>
<evidence type="ECO:0000259" key="10">
    <source>
        <dbReference type="Pfam" id="PF14748"/>
    </source>
</evidence>
<comment type="caution">
    <text evidence="11">The sequence shown here is derived from an EMBL/GenBank/DDBJ whole genome shotgun (WGS) entry which is preliminary data.</text>
</comment>
<feature type="binding site" evidence="8">
    <location>
        <begin position="71"/>
        <end position="74"/>
    </location>
    <ligand>
        <name>NADP(+)</name>
        <dbReference type="ChEBI" id="CHEBI:58349"/>
    </ligand>
</feature>
<dbReference type="Pfam" id="PF14748">
    <property type="entry name" value="P5CR_dimer"/>
    <property type="match status" value="1"/>
</dbReference>
<evidence type="ECO:0000256" key="8">
    <source>
        <dbReference type="PIRSR" id="PIRSR000193-1"/>
    </source>
</evidence>
<dbReference type="EC" id="1.5.1.2" evidence="6 7"/>
<keyword evidence="4 6" id="KW-0560">Oxidoreductase</keyword>
<keyword evidence="2 6" id="KW-0641">Proline biosynthesis</keyword>
<dbReference type="GO" id="GO:0004735">
    <property type="term" value="F:pyrroline-5-carboxylate reductase activity"/>
    <property type="evidence" value="ECO:0007669"/>
    <property type="project" value="UniProtKB-UniRule"/>
</dbReference>
<evidence type="ECO:0000256" key="3">
    <source>
        <dbReference type="ARBA" id="ARBA00022857"/>
    </source>
</evidence>
<keyword evidence="6" id="KW-0963">Cytoplasm</keyword>
<comment type="catalytic activity">
    <reaction evidence="6">
        <text>L-proline + NAD(+) = (S)-1-pyrroline-5-carboxylate + NADH + 2 H(+)</text>
        <dbReference type="Rhea" id="RHEA:14105"/>
        <dbReference type="ChEBI" id="CHEBI:15378"/>
        <dbReference type="ChEBI" id="CHEBI:17388"/>
        <dbReference type="ChEBI" id="CHEBI:57540"/>
        <dbReference type="ChEBI" id="CHEBI:57945"/>
        <dbReference type="ChEBI" id="CHEBI:60039"/>
        <dbReference type="EC" id="1.5.1.2"/>
    </reaction>
</comment>
<dbReference type="EMBL" id="DVOE01000023">
    <property type="protein sequence ID" value="HIU98540.1"/>
    <property type="molecule type" value="Genomic_DNA"/>
</dbReference>
<dbReference type="InterPro" id="IPR028939">
    <property type="entry name" value="P5C_Rdtase_cat_N"/>
</dbReference>